<feature type="region of interest" description="Disordered" evidence="1">
    <location>
        <begin position="131"/>
        <end position="176"/>
    </location>
</feature>
<dbReference type="OMA" id="DENDNTM"/>
<dbReference type="AlphaFoldDB" id="A0A200Q0P6"/>
<evidence type="ECO:0000256" key="1">
    <source>
        <dbReference type="SAM" id="MobiDB-lite"/>
    </source>
</evidence>
<evidence type="ECO:0000313" key="3">
    <source>
        <dbReference type="EMBL" id="OVA04049.1"/>
    </source>
</evidence>
<accession>A0A200Q0P6</accession>
<feature type="domain" description="DUF7787" evidence="2">
    <location>
        <begin position="7"/>
        <end position="59"/>
    </location>
</feature>
<proteinExistence type="predicted"/>
<gene>
    <name evidence="3" type="ORF">BVC80_7967g5</name>
</gene>
<dbReference type="Pfam" id="PF25042">
    <property type="entry name" value="DUF7787"/>
    <property type="match status" value="1"/>
</dbReference>
<name>A0A200Q0P6_MACCD</name>
<sequence>MGGKSLNLKLDEYVDLYRNPEENFLTKFHLNQIIGMHGFIKLTKFPKAALMEEFRTINLESPFRSTLKENISSSAFLNPDEVKKDLDDLLWNECIIQSIQIHQSGGKENLLCDDVNHLPANLDSSSIVIGKDAAGKPKQKRKRRTLKKLGTVAPPPSTPPTDVTPADSSCLSLGSC</sequence>
<dbReference type="PANTHER" id="PTHR35096:SF8">
    <property type="entry name" value="OS03G0308600 PROTEIN"/>
    <property type="match status" value="1"/>
</dbReference>
<dbReference type="OrthoDB" id="692230at2759"/>
<protein>
    <recommendedName>
        <fullName evidence="2">DUF7787 domain-containing protein</fullName>
    </recommendedName>
</protein>
<organism evidence="3 4">
    <name type="scientific">Macleaya cordata</name>
    <name type="common">Five-seeded plume-poppy</name>
    <name type="synonym">Bocconia cordata</name>
    <dbReference type="NCBI Taxonomy" id="56857"/>
    <lineage>
        <taxon>Eukaryota</taxon>
        <taxon>Viridiplantae</taxon>
        <taxon>Streptophyta</taxon>
        <taxon>Embryophyta</taxon>
        <taxon>Tracheophyta</taxon>
        <taxon>Spermatophyta</taxon>
        <taxon>Magnoliopsida</taxon>
        <taxon>Ranunculales</taxon>
        <taxon>Papaveraceae</taxon>
        <taxon>Papaveroideae</taxon>
        <taxon>Macleaya</taxon>
    </lineage>
</organism>
<dbReference type="STRING" id="56857.A0A200Q0P6"/>
<comment type="caution">
    <text evidence="3">The sequence shown here is derived from an EMBL/GenBank/DDBJ whole genome shotgun (WGS) entry which is preliminary data.</text>
</comment>
<dbReference type="EMBL" id="MVGT01003422">
    <property type="protein sequence ID" value="OVA04049.1"/>
    <property type="molecule type" value="Genomic_DNA"/>
</dbReference>
<evidence type="ECO:0000313" key="4">
    <source>
        <dbReference type="Proteomes" id="UP000195402"/>
    </source>
</evidence>
<keyword evidence="4" id="KW-1185">Reference proteome</keyword>
<dbReference type="Proteomes" id="UP000195402">
    <property type="component" value="Unassembled WGS sequence"/>
</dbReference>
<feature type="compositionally biased region" description="Basic residues" evidence="1">
    <location>
        <begin position="137"/>
        <end position="147"/>
    </location>
</feature>
<dbReference type="InterPro" id="IPR056689">
    <property type="entry name" value="DUF7787"/>
</dbReference>
<dbReference type="PANTHER" id="PTHR35096">
    <property type="entry name" value="BNAA08G28570D PROTEIN"/>
    <property type="match status" value="1"/>
</dbReference>
<evidence type="ECO:0000259" key="2">
    <source>
        <dbReference type="Pfam" id="PF25042"/>
    </source>
</evidence>
<reference evidence="3 4" key="1">
    <citation type="journal article" date="2017" name="Mol. Plant">
        <title>The Genome of Medicinal Plant Macleaya cordata Provides New Insights into Benzylisoquinoline Alkaloids Metabolism.</title>
        <authorList>
            <person name="Liu X."/>
            <person name="Liu Y."/>
            <person name="Huang P."/>
            <person name="Ma Y."/>
            <person name="Qing Z."/>
            <person name="Tang Q."/>
            <person name="Cao H."/>
            <person name="Cheng P."/>
            <person name="Zheng Y."/>
            <person name="Yuan Z."/>
            <person name="Zhou Y."/>
            <person name="Liu J."/>
            <person name="Tang Z."/>
            <person name="Zhuo Y."/>
            <person name="Zhang Y."/>
            <person name="Yu L."/>
            <person name="Huang J."/>
            <person name="Yang P."/>
            <person name="Peng Q."/>
            <person name="Zhang J."/>
            <person name="Jiang W."/>
            <person name="Zhang Z."/>
            <person name="Lin K."/>
            <person name="Ro D.K."/>
            <person name="Chen X."/>
            <person name="Xiong X."/>
            <person name="Shang Y."/>
            <person name="Huang S."/>
            <person name="Zeng J."/>
        </authorList>
    </citation>
    <scope>NUCLEOTIDE SEQUENCE [LARGE SCALE GENOMIC DNA]</scope>
    <source>
        <strain evidence="4">cv. BLH2017</strain>
        <tissue evidence="3">Root</tissue>
    </source>
</reference>
<dbReference type="InParanoid" id="A0A200Q0P6"/>